<dbReference type="InterPro" id="IPR004105">
    <property type="entry name" value="CheA-like_dim"/>
</dbReference>
<dbReference type="Pfam" id="PF01627">
    <property type="entry name" value="Hpt"/>
    <property type="match status" value="1"/>
</dbReference>
<dbReference type="InterPro" id="IPR036890">
    <property type="entry name" value="HATPase_C_sf"/>
</dbReference>
<dbReference type="InterPro" id="IPR036061">
    <property type="entry name" value="CheW-like_dom_sf"/>
</dbReference>
<reference evidence="13" key="1">
    <citation type="journal article" date="2019" name="Int. J. Syst. Evol. Microbiol.">
        <title>The Global Catalogue of Microorganisms (GCM) 10K type strain sequencing project: providing services to taxonomists for standard genome sequencing and annotation.</title>
        <authorList>
            <consortium name="The Broad Institute Genomics Platform"/>
            <consortium name="The Broad Institute Genome Sequencing Center for Infectious Disease"/>
            <person name="Wu L."/>
            <person name="Ma J."/>
        </authorList>
    </citation>
    <scope>NUCLEOTIDE SEQUENCE [LARGE SCALE GENOMIC DNA]</scope>
    <source>
        <strain evidence="13">NCAIM B.02333</strain>
    </source>
</reference>
<sequence length="783" mass="82876">MSSATDGMDEIVQEFLVESHENLDQLDRDFVELEQAPGSRDLLASVFRTIHTIKGTSGFLGFGNLEKVTHVGENLLAKLRDGDRVLDGPTTDVLLQMVDAVRAVLTTIEATGVDASCDVSEAVEAVRAVLETTQAVAEPEPAAEADGRDSLGEILVDSGAVSPELVGAALGVQVAGDSRHLGEILADAEVVTDEVLAGALEKQSKKRSAVDSSIRVDVDVLENLMQLVGELVLSRNQVLQLAADSSDADLVRSAHRLDLISSSLQEAVMKTRMQPMDYLWAKLPRVVRDLSAQCGKELDLVMHGRETELDRTLLDAVKDPLTHLVRNSVDHGIETADAREAAGKPRRGTLTLRAYHESGQVVMEICDDGAGIDPAKIGRKAVEKGLITSDELAGMSRRAVLDLIFRPGFSTAEAVTNVSGRGVGMDVVRTNIEKIGGSVDLTSTLGHGTVMRVTIPLTLAIIPALVVRQGEERYAIPQANLLELVRMHPDDPTKGVEYVAGVPVHRLRGRLLPLLDLGGQLGSTSEHRAAATIAVLRSDNNEFGLVVDEVLETQEIVVKPLGAALTSLQLFAGAAVMGDGRIALILDVLGLAGAGNIQHAAASITSSMQDDPSLLAETSALRSLLVVRTDGDRNVAVPLELVARLEEVPVTALERVGSSTVVQYRGDLLPVVEVDQGGWGGGYGVPGQGGAPELEQLGRPATVTLVVYQHRGGLVGLRVSEIVDIVEVPLVLSPIGARSGSLGSLVVNGHITDVLDVAALAAPFGTDHAGYDAATDEEYSRAR</sequence>
<gene>
    <name evidence="12" type="ORF">ACFOLH_11475</name>
</gene>
<organism evidence="12 13">
    <name type="scientific">Aquipuribacter hungaricus</name>
    <dbReference type="NCBI Taxonomy" id="545624"/>
    <lineage>
        <taxon>Bacteria</taxon>
        <taxon>Bacillati</taxon>
        <taxon>Actinomycetota</taxon>
        <taxon>Actinomycetes</taxon>
        <taxon>Micrococcales</taxon>
        <taxon>Intrasporangiaceae</taxon>
        <taxon>Aquipuribacter</taxon>
    </lineage>
</organism>
<evidence type="ECO:0000256" key="5">
    <source>
        <dbReference type="ARBA" id="ARBA00022679"/>
    </source>
</evidence>
<dbReference type="CDD" id="cd00088">
    <property type="entry name" value="HPT"/>
    <property type="match status" value="1"/>
</dbReference>
<comment type="catalytic activity">
    <reaction evidence="1">
        <text>ATP + protein L-histidine = ADP + protein N-phospho-L-histidine.</text>
        <dbReference type="EC" id="2.7.13.3"/>
    </reaction>
</comment>
<dbReference type="Pfam" id="PF01584">
    <property type="entry name" value="CheW"/>
    <property type="match status" value="1"/>
</dbReference>
<dbReference type="Pfam" id="PF02895">
    <property type="entry name" value="H-kinase_dim"/>
    <property type="match status" value="1"/>
</dbReference>
<dbReference type="Gene3D" id="1.20.120.160">
    <property type="entry name" value="HPT domain"/>
    <property type="match status" value="1"/>
</dbReference>
<dbReference type="SMART" id="SM01231">
    <property type="entry name" value="H-kinase_dim"/>
    <property type="match status" value="1"/>
</dbReference>
<evidence type="ECO:0000259" key="9">
    <source>
        <dbReference type="PROSITE" id="PS50109"/>
    </source>
</evidence>
<evidence type="ECO:0000313" key="12">
    <source>
        <dbReference type="EMBL" id="MFC3688962.1"/>
    </source>
</evidence>
<feature type="domain" description="HPt" evidence="11">
    <location>
        <begin position="4"/>
        <end position="111"/>
    </location>
</feature>
<evidence type="ECO:0000256" key="2">
    <source>
        <dbReference type="ARBA" id="ARBA00004236"/>
    </source>
</evidence>
<feature type="domain" description="Histidine kinase" evidence="9">
    <location>
        <begin position="209"/>
        <end position="459"/>
    </location>
</feature>
<dbReference type="PRINTS" id="PR00344">
    <property type="entry name" value="BCTRLSENSOR"/>
</dbReference>
<dbReference type="InterPro" id="IPR036641">
    <property type="entry name" value="HPT_dom_sf"/>
</dbReference>
<dbReference type="PANTHER" id="PTHR43395:SF1">
    <property type="entry name" value="CHEMOTAXIS PROTEIN CHEA"/>
    <property type="match status" value="1"/>
</dbReference>
<dbReference type="Gene3D" id="2.30.30.40">
    <property type="entry name" value="SH3 Domains"/>
    <property type="match status" value="1"/>
</dbReference>
<dbReference type="InterPro" id="IPR004358">
    <property type="entry name" value="Sig_transdc_His_kin-like_C"/>
</dbReference>
<evidence type="ECO:0000313" key="13">
    <source>
        <dbReference type="Proteomes" id="UP001595685"/>
    </source>
</evidence>
<dbReference type="InterPro" id="IPR008207">
    <property type="entry name" value="Sig_transdc_His_kin_Hpt_dom"/>
</dbReference>
<keyword evidence="13" id="KW-1185">Reference proteome</keyword>
<dbReference type="EC" id="2.7.13.3" evidence="3"/>
<comment type="subcellular location">
    <subcellularLocation>
        <location evidence="2">Cell membrane</location>
    </subcellularLocation>
</comment>
<dbReference type="SMART" id="SM00260">
    <property type="entry name" value="CheW"/>
    <property type="match status" value="1"/>
</dbReference>
<comment type="caution">
    <text evidence="12">The sequence shown here is derived from an EMBL/GenBank/DDBJ whole genome shotgun (WGS) entry which is preliminary data.</text>
</comment>
<dbReference type="Gene3D" id="3.30.565.10">
    <property type="entry name" value="Histidine kinase-like ATPase, C-terminal domain"/>
    <property type="match status" value="1"/>
</dbReference>
<dbReference type="EMBL" id="JBHRWW010000006">
    <property type="protein sequence ID" value="MFC3688962.1"/>
    <property type="molecule type" value="Genomic_DNA"/>
</dbReference>
<evidence type="ECO:0000256" key="6">
    <source>
        <dbReference type="ARBA" id="ARBA00022777"/>
    </source>
</evidence>
<dbReference type="SUPFAM" id="SSF50341">
    <property type="entry name" value="CheW-like"/>
    <property type="match status" value="2"/>
</dbReference>
<dbReference type="Proteomes" id="UP001595685">
    <property type="component" value="Unassembled WGS sequence"/>
</dbReference>
<keyword evidence="4 8" id="KW-0597">Phosphoprotein</keyword>
<name>A0ABV7WJ25_9MICO</name>
<dbReference type="InterPro" id="IPR005467">
    <property type="entry name" value="His_kinase_dom"/>
</dbReference>
<evidence type="ECO:0000256" key="4">
    <source>
        <dbReference type="ARBA" id="ARBA00022553"/>
    </source>
</evidence>
<evidence type="ECO:0000259" key="10">
    <source>
        <dbReference type="PROSITE" id="PS50851"/>
    </source>
</evidence>
<feature type="modified residue" description="Phosphohistidine" evidence="8">
    <location>
        <position position="51"/>
    </location>
</feature>
<dbReference type="PANTHER" id="PTHR43395">
    <property type="entry name" value="SENSOR HISTIDINE KINASE CHEA"/>
    <property type="match status" value="1"/>
</dbReference>
<dbReference type="SUPFAM" id="SSF47384">
    <property type="entry name" value="Homodimeric domain of signal transducing histidine kinase"/>
    <property type="match status" value="1"/>
</dbReference>
<dbReference type="InterPro" id="IPR036097">
    <property type="entry name" value="HisK_dim/P_sf"/>
</dbReference>
<dbReference type="InterPro" id="IPR003594">
    <property type="entry name" value="HATPase_dom"/>
</dbReference>
<keyword evidence="5 12" id="KW-0808">Transferase</keyword>
<dbReference type="SUPFAM" id="SSF47226">
    <property type="entry name" value="Histidine-containing phosphotransfer domain, HPT domain"/>
    <property type="match status" value="1"/>
</dbReference>
<dbReference type="SMART" id="SM00073">
    <property type="entry name" value="HPT"/>
    <property type="match status" value="1"/>
</dbReference>
<dbReference type="RefSeq" id="WP_340293497.1">
    <property type="nucleotide sequence ID" value="NZ_JBBEOI010000110.1"/>
</dbReference>
<keyword evidence="6" id="KW-0418">Kinase</keyword>
<evidence type="ECO:0000256" key="1">
    <source>
        <dbReference type="ARBA" id="ARBA00000085"/>
    </source>
</evidence>
<dbReference type="SUPFAM" id="SSF55874">
    <property type="entry name" value="ATPase domain of HSP90 chaperone/DNA topoisomerase II/histidine kinase"/>
    <property type="match status" value="1"/>
</dbReference>
<dbReference type="Gene3D" id="1.10.287.560">
    <property type="entry name" value="Histidine kinase CheA-like, homodimeric domain"/>
    <property type="match status" value="1"/>
</dbReference>
<dbReference type="SMART" id="SM00387">
    <property type="entry name" value="HATPase_c"/>
    <property type="match status" value="1"/>
</dbReference>
<evidence type="ECO:0000259" key="11">
    <source>
        <dbReference type="PROSITE" id="PS50894"/>
    </source>
</evidence>
<dbReference type="PROSITE" id="PS50894">
    <property type="entry name" value="HPT"/>
    <property type="match status" value="1"/>
</dbReference>
<feature type="domain" description="CheW-like" evidence="10">
    <location>
        <begin position="461"/>
        <end position="597"/>
    </location>
</feature>
<proteinExistence type="predicted"/>
<accession>A0ABV7WJ25</accession>
<dbReference type="InterPro" id="IPR051315">
    <property type="entry name" value="Bact_Chemotaxis_CheA"/>
</dbReference>
<dbReference type="InterPro" id="IPR002545">
    <property type="entry name" value="CheW-lke_dom"/>
</dbReference>
<dbReference type="InterPro" id="IPR037006">
    <property type="entry name" value="CheA-like_homodim_sf"/>
</dbReference>
<evidence type="ECO:0000256" key="3">
    <source>
        <dbReference type="ARBA" id="ARBA00012438"/>
    </source>
</evidence>
<dbReference type="PROSITE" id="PS50851">
    <property type="entry name" value="CHEW"/>
    <property type="match status" value="1"/>
</dbReference>
<keyword evidence="7" id="KW-0902">Two-component regulatory system</keyword>
<dbReference type="GO" id="GO:0004673">
    <property type="term" value="F:protein histidine kinase activity"/>
    <property type="evidence" value="ECO:0007669"/>
    <property type="project" value="UniProtKB-EC"/>
</dbReference>
<dbReference type="Pfam" id="PF02518">
    <property type="entry name" value="HATPase_c"/>
    <property type="match status" value="1"/>
</dbReference>
<evidence type="ECO:0000256" key="8">
    <source>
        <dbReference type="PROSITE-ProRule" id="PRU00110"/>
    </source>
</evidence>
<evidence type="ECO:0000256" key="7">
    <source>
        <dbReference type="ARBA" id="ARBA00023012"/>
    </source>
</evidence>
<protein>
    <recommendedName>
        <fullName evidence="3">histidine kinase</fullName>
        <ecNumber evidence="3">2.7.13.3</ecNumber>
    </recommendedName>
</protein>
<dbReference type="PROSITE" id="PS50109">
    <property type="entry name" value="HIS_KIN"/>
    <property type="match status" value="1"/>
</dbReference>
<dbReference type="CDD" id="cd16916">
    <property type="entry name" value="HATPase_CheA-like"/>
    <property type="match status" value="1"/>
</dbReference>